<accession>A0A9P5P7W0</accession>
<name>A0A9P5P7W0_9AGAR</name>
<dbReference type="Proteomes" id="UP000772434">
    <property type="component" value="Unassembled WGS sequence"/>
</dbReference>
<keyword evidence="5" id="KW-0489">Methyltransferase</keyword>
<evidence type="ECO:0000313" key="8">
    <source>
        <dbReference type="Proteomes" id="UP000772434"/>
    </source>
</evidence>
<comment type="subcellular location">
    <subcellularLocation>
        <location evidence="5">Endoplasmic reticulum membrane</location>
        <topology evidence="5">Multi-pass membrane protein</topology>
    </subcellularLocation>
    <subcellularLocation>
        <location evidence="1">Membrane</location>
        <topology evidence="1">Multi-pass membrane protein</topology>
    </subcellularLocation>
</comment>
<sequence length="243" mass="26869">MATSSLISIPLILSAAALQHKAWTAPNGLLTTPQGDYSAGFVEKTLFRNLTFVTLGQKAIAWLVGGAEIAGILAKSLSSWGYSPGILKYLIPSGDYSKLGDSELDPWFFVGVGLVIAGAALRLFCFRTLGRMFSFEVSIQKDHKLVTSGPYSVVRHPSYSGGLLIYVGLLIWQSGPSSMTRQSEILNYWGGKALLYVCIMWMATTVFGGVHRLDKEDELLRKEFGDQWTQWASQTKRFIPWVY</sequence>
<evidence type="ECO:0000256" key="2">
    <source>
        <dbReference type="ARBA" id="ARBA00022692"/>
    </source>
</evidence>
<evidence type="ECO:0000256" key="1">
    <source>
        <dbReference type="ARBA" id="ARBA00004141"/>
    </source>
</evidence>
<dbReference type="AlphaFoldDB" id="A0A9P5P7W0"/>
<evidence type="ECO:0000256" key="4">
    <source>
        <dbReference type="ARBA" id="ARBA00023136"/>
    </source>
</evidence>
<dbReference type="OrthoDB" id="422086at2759"/>
<keyword evidence="2 5" id="KW-0812">Transmembrane</keyword>
<keyword evidence="5" id="KW-0256">Endoplasmic reticulum</keyword>
<proteinExistence type="inferred from homology"/>
<dbReference type="PANTHER" id="PTHR12714:SF9">
    <property type="entry name" value="PROTEIN-S-ISOPRENYLCYSTEINE O-METHYLTRANSFERASE"/>
    <property type="match status" value="1"/>
</dbReference>
<protein>
    <recommendedName>
        <fullName evidence="5">Protein-S-isoprenylcysteine O-methyltransferase</fullName>
        <ecNumber evidence="5">2.1.1.100</ecNumber>
    </recommendedName>
</protein>
<keyword evidence="8" id="KW-1185">Reference proteome</keyword>
<evidence type="ECO:0000313" key="7">
    <source>
        <dbReference type="EMBL" id="KAF9058913.1"/>
    </source>
</evidence>
<keyword evidence="5" id="KW-0808">Transferase</keyword>
<keyword evidence="5" id="KW-0949">S-adenosyl-L-methionine</keyword>
<dbReference type="EMBL" id="JADNRY010000338">
    <property type="protein sequence ID" value="KAF9058913.1"/>
    <property type="molecule type" value="Genomic_DNA"/>
</dbReference>
<comment type="similarity">
    <text evidence="5">Belongs to the class VI-like SAM-binding methyltransferase superfamily. Isoprenylcysteine carboxyl methyltransferase family.</text>
</comment>
<dbReference type="Pfam" id="PF04140">
    <property type="entry name" value="ICMT"/>
    <property type="match status" value="1"/>
</dbReference>
<reference evidence="7" key="1">
    <citation type="submission" date="2020-11" db="EMBL/GenBank/DDBJ databases">
        <authorList>
            <consortium name="DOE Joint Genome Institute"/>
            <person name="Ahrendt S."/>
            <person name="Riley R."/>
            <person name="Andreopoulos W."/>
            <person name="Labutti K."/>
            <person name="Pangilinan J."/>
            <person name="Ruiz-Duenas F.J."/>
            <person name="Barrasa J.M."/>
            <person name="Sanchez-Garcia M."/>
            <person name="Camarero S."/>
            <person name="Miyauchi S."/>
            <person name="Serrano A."/>
            <person name="Linde D."/>
            <person name="Babiker R."/>
            <person name="Drula E."/>
            <person name="Ayuso-Fernandez I."/>
            <person name="Pacheco R."/>
            <person name="Padilla G."/>
            <person name="Ferreira P."/>
            <person name="Barriuso J."/>
            <person name="Kellner H."/>
            <person name="Castanera R."/>
            <person name="Alfaro M."/>
            <person name="Ramirez L."/>
            <person name="Pisabarro A.G."/>
            <person name="Kuo A."/>
            <person name="Tritt A."/>
            <person name="Lipzen A."/>
            <person name="He G."/>
            <person name="Yan M."/>
            <person name="Ng V."/>
            <person name="Cullen D."/>
            <person name="Martin F."/>
            <person name="Rosso M.-N."/>
            <person name="Henrissat B."/>
            <person name="Hibbett D."/>
            <person name="Martinez A.T."/>
            <person name="Grigoriev I.V."/>
        </authorList>
    </citation>
    <scope>NUCLEOTIDE SEQUENCE</scope>
    <source>
        <strain evidence="7">AH 40177</strain>
    </source>
</reference>
<evidence type="ECO:0000256" key="3">
    <source>
        <dbReference type="ARBA" id="ARBA00022989"/>
    </source>
</evidence>
<dbReference type="GO" id="GO:0032259">
    <property type="term" value="P:methylation"/>
    <property type="evidence" value="ECO:0007669"/>
    <property type="project" value="UniProtKB-KW"/>
</dbReference>
<feature type="chain" id="PRO_5040499202" description="Protein-S-isoprenylcysteine O-methyltransferase" evidence="6">
    <location>
        <begin position="25"/>
        <end position="243"/>
    </location>
</feature>
<keyword evidence="4 5" id="KW-0472">Membrane</keyword>
<keyword evidence="6" id="KW-0732">Signal</keyword>
<dbReference type="Gene3D" id="1.20.120.1630">
    <property type="match status" value="1"/>
</dbReference>
<comment type="caution">
    <text evidence="5">Lacks conserved residue(s) required for the propagation of feature annotation.</text>
</comment>
<dbReference type="EC" id="2.1.1.100" evidence="5"/>
<feature type="transmembrane region" description="Helical" evidence="5">
    <location>
        <begin position="107"/>
        <end position="125"/>
    </location>
</feature>
<dbReference type="GO" id="GO:0005789">
    <property type="term" value="C:endoplasmic reticulum membrane"/>
    <property type="evidence" value="ECO:0007669"/>
    <property type="project" value="UniProtKB-SubCell"/>
</dbReference>
<dbReference type="PANTHER" id="PTHR12714">
    <property type="entry name" value="PROTEIN-S ISOPRENYLCYSTEINE O-METHYLTRANSFERASE"/>
    <property type="match status" value="1"/>
</dbReference>
<dbReference type="GO" id="GO:0004671">
    <property type="term" value="F:protein C-terminal S-isoprenylcysteine carboxyl O-methyltransferase activity"/>
    <property type="evidence" value="ECO:0007669"/>
    <property type="project" value="UniProtKB-EC"/>
</dbReference>
<feature type="transmembrane region" description="Helical" evidence="5">
    <location>
        <begin position="193"/>
        <end position="213"/>
    </location>
</feature>
<comment type="catalytic activity">
    <reaction evidence="5">
        <text>[protein]-C-terminal S-[(2E,6E)-farnesyl]-L-cysteine + S-adenosyl-L-methionine = [protein]-C-terminal S-[(2E,6E)-farnesyl]-L-cysteine methyl ester + S-adenosyl-L-homocysteine</text>
        <dbReference type="Rhea" id="RHEA:21672"/>
        <dbReference type="Rhea" id="RHEA-COMP:12125"/>
        <dbReference type="Rhea" id="RHEA-COMP:12126"/>
        <dbReference type="ChEBI" id="CHEBI:57856"/>
        <dbReference type="ChEBI" id="CHEBI:59789"/>
        <dbReference type="ChEBI" id="CHEBI:90510"/>
        <dbReference type="ChEBI" id="CHEBI:90511"/>
        <dbReference type="EC" id="2.1.1.100"/>
    </reaction>
</comment>
<gene>
    <name evidence="7" type="ORF">BDP27DRAFT_1453646</name>
</gene>
<evidence type="ECO:0000256" key="6">
    <source>
        <dbReference type="SAM" id="SignalP"/>
    </source>
</evidence>
<dbReference type="InterPro" id="IPR007269">
    <property type="entry name" value="ICMT_MeTrfase"/>
</dbReference>
<keyword evidence="3 5" id="KW-1133">Transmembrane helix</keyword>
<feature type="signal peptide" evidence="6">
    <location>
        <begin position="1"/>
        <end position="24"/>
    </location>
</feature>
<comment type="caution">
    <text evidence="7">The sequence shown here is derived from an EMBL/GenBank/DDBJ whole genome shotgun (WGS) entry which is preliminary data.</text>
</comment>
<organism evidence="7 8">
    <name type="scientific">Rhodocollybia butyracea</name>
    <dbReference type="NCBI Taxonomy" id="206335"/>
    <lineage>
        <taxon>Eukaryota</taxon>
        <taxon>Fungi</taxon>
        <taxon>Dikarya</taxon>
        <taxon>Basidiomycota</taxon>
        <taxon>Agaricomycotina</taxon>
        <taxon>Agaricomycetes</taxon>
        <taxon>Agaricomycetidae</taxon>
        <taxon>Agaricales</taxon>
        <taxon>Marasmiineae</taxon>
        <taxon>Omphalotaceae</taxon>
        <taxon>Rhodocollybia</taxon>
    </lineage>
</organism>
<evidence type="ECO:0000256" key="5">
    <source>
        <dbReference type="RuleBase" id="RU362022"/>
    </source>
</evidence>